<accession>A0A5B0R6G2</accession>
<reference evidence="3 4" key="1">
    <citation type="submission" date="2019-05" db="EMBL/GenBank/DDBJ databases">
        <title>Emergence of the Ug99 lineage of the wheat stem rust pathogen through somatic hybridization.</title>
        <authorList>
            <person name="Li F."/>
            <person name="Upadhyaya N.M."/>
            <person name="Sperschneider J."/>
            <person name="Matny O."/>
            <person name="Nguyen-Phuc H."/>
            <person name="Mago R."/>
            <person name="Raley C."/>
            <person name="Miller M.E."/>
            <person name="Silverstein K.A.T."/>
            <person name="Henningsen E."/>
            <person name="Hirsch C.D."/>
            <person name="Visser B."/>
            <person name="Pretorius Z.A."/>
            <person name="Steffenson B.J."/>
            <person name="Schwessinger B."/>
            <person name="Dodds P.N."/>
            <person name="Figueroa M."/>
        </authorList>
    </citation>
    <scope>NUCLEOTIDE SEQUENCE [LARGE SCALE GENOMIC DNA]</scope>
    <source>
        <strain evidence="1">21-0</strain>
        <strain evidence="2 4">Ug99</strain>
    </source>
</reference>
<sequence>MYNSPRLTETIYRVLTGPTDPYHYRHPTQNFLRLDRVKLILNQLFAKRPYFGLCDKPIALRPAPFSLHSSASPFSLDFFFVRIHTLPLELYLN</sequence>
<proteinExistence type="predicted"/>
<dbReference type="Proteomes" id="UP000325313">
    <property type="component" value="Unassembled WGS sequence"/>
</dbReference>
<gene>
    <name evidence="1" type="ORF">PGT21_035084</name>
    <name evidence="2" type="ORF">PGTUg99_006885</name>
</gene>
<evidence type="ECO:0000313" key="4">
    <source>
        <dbReference type="Proteomes" id="UP000325313"/>
    </source>
</evidence>
<protein>
    <submittedName>
        <fullName evidence="2">Uncharacterized protein</fullName>
    </submittedName>
</protein>
<evidence type="ECO:0000313" key="1">
    <source>
        <dbReference type="EMBL" id="KAA1095056.1"/>
    </source>
</evidence>
<evidence type="ECO:0000313" key="3">
    <source>
        <dbReference type="Proteomes" id="UP000324748"/>
    </source>
</evidence>
<organism evidence="2 4">
    <name type="scientific">Puccinia graminis f. sp. tritici</name>
    <dbReference type="NCBI Taxonomy" id="56615"/>
    <lineage>
        <taxon>Eukaryota</taxon>
        <taxon>Fungi</taxon>
        <taxon>Dikarya</taxon>
        <taxon>Basidiomycota</taxon>
        <taxon>Pucciniomycotina</taxon>
        <taxon>Pucciniomycetes</taxon>
        <taxon>Pucciniales</taxon>
        <taxon>Pucciniaceae</taxon>
        <taxon>Puccinia</taxon>
    </lineage>
</organism>
<dbReference type="AlphaFoldDB" id="A0A5B0R6G2"/>
<evidence type="ECO:0000313" key="2">
    <source>
        <dbReference type="EMBL" id="KAA1121321.1"/>
    </source>
</evidence>
<dbReference type="EMBL" id="VSWC01000079">
    <property type="protein sequence ID" value="KAA1095056.1"/>
    <property type="molecule type" value="Genomic_DNA"/>
</dbReference>
<dbReference type="EMBL" id="VDEP01000238">
    <property type="protein sequence ID" value="KAA1121321.1"/>
    <property type="molecule type" value="Genomic_DNA"/>
</dbReference>
<dbReference type="Proteomes" id="UP000324748">
    <property type="component" value="Unassembled WGS sequence"/>
</dbReference>
<comment type="caution">
    <text evidence="2">The sequence shown here is derived from an EMBL/GenBank/DDBJ whole genome shotgun (WGS) entry which is preliminary data.</text>
</comment>
<keyword evidence="3" id="KW-1185">Reference proteome</keyword>
<name>A0A5B0R6G2_PUCGR</name>